<reference evidence="1 2" key="1">
    <citation type="submission" date="2024-09" db="EMBL/GenBank/DDBJ databases">
        <authorList>
            <person name="Sun Q."/>
            <person name="Mori K."/>
        </authorList>
    </citation>
    <scope>NUCLEOTIDE SEQUENCE [LARGE SCALE GENOMIC DNA]</scope>
    <source>
        <strain evidence="1 2">JCM 3323</strain>
    </source>
</reference>
<proteinExistence type="predicted"/>
<protein>
    <submittedName>
        <fullName evidence="1">Uncharacterized protein</fullName>
    </submittedName>
</protein>
<sequence length="64" mass="7153">MSSLLTLLAPAIVLTLACLAVPVSIWVRMLVTRRRTVAEIHSTMAAHRRTCWTHLADTNREVTP</sequence>
<dbReference type="RefSeq" id="WP_346127521.1">
    <property type="nucleotide sequence ID" value="NZ_BAAAXC010000015.1"/>
</dbReference>
<gene>
    <name evidence="1" type="ORF">ACFFRN_25630</name>
</gene>
<dbReference type="EMBL" id="JBHMCE010000007">
    <property type="protein sequence ID" value="MFB9529994.1"/>
    <property type="molecule type" value="Genomic_DNA"/>
</dbReference>
<organism evidence="1 2">
    <name type="scientific">Nonomuraea roseola</name>
    <dbReference type="NCBI Taxonomy" id="46179"/>
    <lineage>
        <taxon>Bacteria</taxon>
        <taxon>Bacillati</taxon>
        <taxon>Actinomycetota</taxon>
        <taxon>Actinomycetes</taxon>
        <taxon>Streptosporangiales</taxon>
        <taxon>Streptosporangiaceae</taxon>
        <taxon>Nonomuraea</taxon>
    </lineage>
</organism>
<accession>A0ABV5Q452</accession>
<evidence type="ECO:0000313" key="1">
    <source>
        <dbReference type="EMBL" id="MFB9529994.1"/>
    </source>
</evidence>
<dbReference type="Proteomes" id="UP001589646">
    <property type="component" value="Unassembled WGS sequence"/>
</dbReference>
<evidence type="ECO:0000313" key="2">
    <source>
        <dbReference type="Proteomes" id="UP001589646"/>
    </source>
</evidence>
<name>A0ABV5Q452_9ACTN</name>
<comment type="caution">
    <text evidence="1">The sequence shown here is derived from an EMBL/GenBank/DDBJ whole genome shotgun (WGS) entry which is preliminary data.</text>
</comment>
<keyword evidence="2" id="KW-1185">Reference proteome</keyword>